<dbReference type="STRING" id="78915.A0A4P9XV41"/>
<feature type="region of interest" description="Disordered" evidence="9">
    <location>
        <begin position="83"/>
        <end position="107"/>
    </location>
</feature>
<dbReference type="PROSITE" id="PS00191">
    <property type="entry name" value="CYTOCHROME_B5_1"/>
    <property type="match status" value="1"/>
</dbReference>
<dbReference type="PANTHER" id="PTHR19359">
    <property type="entry name" value="CYTOCHROME B5"/>
    <property type="match status" value="1"/>
</dbReference>
<comment type="similarity">
    <text evidence="7 8">Belongs to the cytochrome b5 family.</text>
</comment>
<dbReference type="Pfam" id="PF00173">
    <property type="entry name" value="Cyt-b5"/>
    <property type="match status" value="1"/>
</dbReference>
<dbReference type="SUPFAM" id="SSF55856">
    <property type="entry name" value="Cytochrome b5-like heme/steroid binding domain"/>
    <property type="match status" value="1"/>
</dbReference>
<dbReference type="Proteomes" id="UP000271241">
    <property type="component" value="Unassembled WGS sequence"/>
</dbReference>
<dbReference type="InterPro" id="IPR050668">
    <property type="entry name" value="Cytochrome_b5"/>
</dbReference>
<dbReference type="PANTHER" id="PTHR19359:SF14">
    <property type="entry name" value="CYTOCHROME B5 A"/>
    <property type="match status" value="1"/>
</dbReference>
<sequence length="132" mass="14288">MSQVYTLAEVSKHNTKDDLWIVLHGKVYNVSKFVEEHPGGEEVLLEQAGQDATESFEDVGHSDEARAILDEVTAANQPRYLIGTLDPNSATTSTKKNVLPSSRPTPASEGNALRILLPALIIGGYVAFKLLA</sequence>
<dbReference type="GO" id="GO:0020037">
    <property type="term" value="F:heme binding"/>
    <property type="evidence" value="ECO:0007669"/>
    <property type="project" value="UniProtKB-UniRule"/>
</dbReference>
<dbReference type="OrthoDB" id="260519at2759"/>
<proteinExistence type="inferred from homology"/>
<dbReference type="AlphaFoldDB" id="A0A4P9XV41"/>
<evidence type="ECO:0000259" key="10">
    <source>
        <dbReference type="PROSITE" id="PS50255"/>
    </source>
</evidence>
<feature type="compositionally biased region" description="Polar residues" evidence="9">
    <location>
        <begin position="86"/>
        <end position="105"/>
    </location>
</feature>
<keyword evidence="4 8" id="KW-0479">Metal-binding</keyword>
<feature type="domain" description="Cytochrome b5 heme-binding" evidence="10">
    <location>
        <begin position="2"/>
        <end position="86"/>
    </location>
</feature>
<evidence type="ECO:0000256" key="2">
    <source>
        <dbReference type="ARBA" id="ARBA00022617"/>
    </source>
</evidence>
<keyword evidence="5 8" id="KW-0408">Iron</keyword>
<evidence type="ECO:0000256" key="9">
    <source>
        <dbReference type="SAM" id="MobiDB-lite"/>
    </source>
</evidence>
<name>A0A4P9XV41_9FUNG</name>
<dbReference type="InterPro" id="IPR018506">
    <property type="entry name" value="Cyt_B5_heme-BS"/>
</dbReference>
<keyword evidence="6" id="KW-0472">Membrane</keyword>
<evidence type="ECO:0000256" key="5">
    <source>
        <dbReference type="ARBA" id="ARBA00023004"/>
    </source>
</evidence>
<dbReference type="PROSITE" id="PS50255">
    <property type="entry name" value="CYTOCHROME_B5_2"/>
    <property type="match status" value="1"/>
</dbReference>
<evidence type="ECO:0000313" key="12">
    <source>
        <dbReference type="Proteomes" id="UP000271241"/>
    </source>
</evidence>
<evidence type="ECO:0000256" key="4">
    <source>
        <dbReference type="ARBA" id="ARBA00022723"/>
    </source>
</evidence>
<keyword evidence="3" id="KW-0812">Transmembrane</keyword>
<keyword evidence="2 8" id="KW-0349">Heme</keyword>
<dbReference type="InterPro" id="IPR001199">
    <property type="entry name" value="Cyt_B5-like_heme/steroid-bd"/>
</dbReference>
<reference evidence="12" key="1">
    <citation type="journal article" date="2018" name="Nat. Microbiol.">
        <title>Leveraging single-cell genomics to expand the fungal tree of life.</title>
        <authorList>
            <person name="Ahrendt S.R."/>
            <person name="Quandt C.A."/>
            <person name="Ciobanu D."/>
            <person name="Clum A."/>
            <person name="Salamov A."/>
            <person name="Andreopoulos B."/>
            <person name="Cheng J.F."/>
            <person name="Woyke T."/>
            <person name="Pelin A."/>
            <person name="Henrissat B."/>
            <person name="Reynolds N.K."/>
            <person name="Benny G.L."/>
            <person name="Smith M.E."/>
            <person name="James T.Y."/>
            <person name="Grigoriev I.V."/>
        </authorList>
    </citation>
    <scope>NUCLEOTIDE SEQUENCE [LARGE SCALE GENOMIC DNA]</scope>
    <source>
        <strain evidence="12">RSA 1356</strain>
    </source>
</reference>
<evidence type="ECO:0000256" key="8">
    <source>
        <dbReference type="RuleBase" id="RU362121"/>
    </source>
</evidence>
<protein>
    <submittedName>
        <fullName evidence="11">Cytochrome b5</fullName>
    </submittedName>
</protein>
<gene>
    <name evidence="11" type="ORF">THASP1DRAFT_28740</name>
</gene>
<organism evidence="11 12">
    <name type="scientific">Thamnocephalis sphaerospora</name>
    <dbReference type="NCBI Taxonomy" id="78915"/>
    <lineage>
        <taxon>Eukaryota</taxon>
        <taxon>Fungi</taxon>
        <taxon>Fungi incertae sedis</taxon>
        <taxon>Zoopagomycota</taxon>
        <taxon>Zoopagomycotina</taxon>
        <taxon>Zoopagomycetes</taxon>
        <taxon>Zoopagales</taxon>
        <taxon>Sigmoideomycetaceae</taxon>
        <taxon>Thamnocephalis</taxon>
    </lineage>
</organism>
<evidence type="ECO:0000256" key="1">
    <source>
        <dbReference type="ARBA" id="ARBA00004370"/>
    </source>
</evidence>
<evidence type="ECO:0000256" key="3">
    <source>
        <dbReference type="ARBA" id="ARBA00022692"/>
    </source>
</evidence>
<dbReference type="FunFam" id="3.10.120.10:FF:000002">
    <property type="entry name" value="Cytochrome b5 type B"/>
    <property type="match status" value="1"/>
</dbReference>
<dbReference type="SMART" id="SM01117">
    <property type="entry name" value="Cyt-b5"/>
    <property type="match status" value="1"/>
</dbReference>
<evidence type="ECO:0000256" key="7">
    <source>
        <dbReference type="ARBA" id="ARBA00038168"/>
    </source>
</evidence>
<evidence type="ECO:0000313" key="11">
    <source>
        <dbReference type="EMBL" id="RKP09461.1"/>
    </source>
</evidence>
<dbReference type="EMBL" id="KZ992512">
    <property type="protein sequence ID" value="RKP09461.1"/>
    <property type="molecule type" value="Genomic_DNA"/>
</dbReference>
<comment type="subcellular location">
    <subcellularLocation>
        <location evidence="1">Membrane</location>
    </subcellularLocation>
</comment>
<accession>A0A4P9XV41</accession>
<dbReference type="Gene3D" id="3.10.120.10">
    <property type="entry name" value="Cytochrome b5-like heme/steroid binding domain"/>
    <property type="match status" value="1"/>
</dbReference>
<dbReference type="GO" id="GO:0016020">
    <property type="term" value="C:membrane"/>
    <property type="evidence" value="ECO:0007669"/>
    <property type="project" value="UniProtKB-SubCell"/>
</dbReference>
<dbReference type="InterPro" id="IPR036400">
    <property type="entry name" value="Cyt_B5-like_heme/steroid_sf"/>
</dbReference>
<dbReference type="GO" id="GO:0046872">
    <property type="term" value="F:metal ion binding"/>
    <property type="evidence" value="ECO:0007669"/>
    <property type="project" value="UniProtKB-UniRule"/>
</dbReference>
<evidence type="ECO:0000256" key="6">
    <source>
        <dbReference type="ARBA" id="ARBA00023136"/>
    </source>
</evidence>
<keyword evidence="12" id="KW-1185">Reference proteome</keyword>
<dbReference type="PRINTS" id="PR00363">
    <property type="entry name" value="CYTOCHROMEB5"/>
</dbReference>